<accession>A0A212EUD9</accession>
<gene>
    <name evidence="2" type="ORF">KGM_208182</name>
</gene>
<evidence type="ECO:0000313" key="2">
    <source>
        <dbReference type="EMBL" id="OWR45110.1"/>
    </source>
</evidence>
<dbReference type="EMBL" id="AGBW02012402">
    <property type="protein sequence ID" value="OWR45110.1"/>
    <property type="molecule type" value="Genomic_DNA"/>
</dbReference>
<name>A0A212EUD9_DANPL</name>
<organism evidence="2 3">
    <name type="scientific">Danaus plexippus plexippus</name>
    <dbReference type="NCBI Taxonomy" id="278856"/>
    <lineage>
        <taxon>Eukaryota</taxon>
        <taxon>Metazoa</taxon>
        <taxon>Ecdysozoa</taxon>
        <taxon>Arthropoda</taxon>
        <taxon>Hexapoda</taxon>
        <taxon>Insecta</taxon>
        <taxon>Pterygota</taxon>
        <taxon>Neoptera</taxon>
        <taxon>Endopterygota</taxon>
        <taxon>Lepidoptera</taxon>
        <taxon>Glossata</taxon>
        <taxon>Ditrysia</taxon>
        <taxon>Papilionoidea</taxon>
        <taxon>Nymphalidae</taxon>
        <taxon>Danainae</taxon>
        <taxon>Danaini</taxon>
        <taxon>Danaina</taxon>
        <taxon>Danaus</taxon>
        <taxon>Danaus</taxon>
    </lineage>
</organism>
<evidence type="ECO:0000313" key="3">
    <source>
        <dbReference type="Proteomes" id="UP000007151"/>
    </source>
</evidence>
<protein>
    <submittedName>
        <fullName evidence="2">PiggyBac transposase Uribo1</fullName>
    </submittedName>
</protein>
<reference evidence="2 3" key="1">
    <citation type="journal article" date="2011" name="Cell">
        <title>The monarch butterfly genome yields insights into long-distance migration.</title>
        <authorList>
            <person name="Zhan S."/>
            <person name="Merlin C."/>
            <person name="Boore J.L."/>
            <person name="Reppert S.M."/>
        </authorList>
    </citation>
    <scope>NUCLEOTIDE SEQUENCE [LARGE SCALE GENOMIC DNA]</scope>
    <source>
        <strain evidence="2">F-2</strain>
    </source>
</reference>
<dbReference type="KEGG" id="dpl:KGM_208182"/>
<dbReference type="InterPro" id="IPR029526">
    <property type="entry name" value="PGBD"/>
</dbReference>
<comment type="caution">
    <text evidence="2">The sequence shown here is derived from an EMBL/GenBank/DDBJ whole genome shotgun (WGS) entry which is preliminary data.</text>
</comment>
<keyword evidence="3" id="KW-1185">Reference proteome</keyword>
<dbReference type="STRING" id="278856.A0A212EUD9"/>
<proteinExistence type="predicted"/>
<dbReference type="InParanoid" id="A0A212EUD9"/>
<feature type="domain" description="PiggyBac transposable element-derived protein" evidence="1">
    <location>
        <begin position="22"/>
        <end position="96"/>
    </location>
</feature>
<sequence length="140" mass="16008">MALASYFFKDVSIDPGLPYRISDTRVSLLKWRDKRSVFILSNNHDLKNVGKGKPPGIGTSTEVSCPQAIINYNANMNLVDRFDQLKRSYAIVRKPNNFLVVLYMPRPRPADSERIQTRSILGPTGTMIYQRQTQARFSEQ</sequence>
<evidence type="ECO:0000259" key="1">
    <source>
        <dbReference type="Pfam" id="PF13843"/>
    </source>
</evidence>
<dbReference type="Proteomes" id="UP000007151">
    <property type="component" value="Unassembled WGS sequence"/>
</dbReference>
<dbReference type="Pfam" id="PF13843">
    <property type="entry name" value="DDE_Tnp_1_7"/>
    <property type="match status" value="1"/>
</dbReference>
<dbReference type="AlphaFoldDB" id="A0A212EUD9"/>